<accession>A0A564YD44</accession>
<protein>
    <submittedName>
        <fullName evidence="1">Uncharacterized protein</fullName>
    </submittedName>
</protein>
<evidence type="ECO:0000313" key="1">
    <source>
        <dbReference type="EMBL" id="VUZ44513.1"/>
    </source>
</evidence>
<keyword evidence="2" id="KW-1185">Reference proteome</keyword>
<dbReference type="Proteomes" id="UP000321570">
    <property type="component" value="Unassembled WGS sequence"/>
</dbReference>
<proteinExistence type="predicted"/>
<organism evidence="1 2">
    <name type="scientific">Hymenolepis diminuta</name>
    <name type="common">Rat tapeworm</name>
    <dbReference type="NCBI Taxonomy" id="6216"/>
    <lineage>
        <taxon>Eukaryota</taxon>
        <taxon>Metazoa</taxon>
        <taxon>Spiralia</taxon>
        <taxon>Lophotrochozoa</taxon>
        <taxon>Platyhelminthes</taxon>
        <taxon>Cestoda</taxon>
        <taxon>Eucestoda</taxon>
        <taxon>Cyclophyllidea</taxon>
        <taxon>Hymenolepididae</taxon>
        <taxon>Hymenolepis</taxon>
    </lineage>
</organism>
<dbReference type="AlphaFoldDB" id="A0A564YD44"/>
<sequence>MNWEMFRTSRLFHVTTEIKGLMNHFVCPRMARQSATSNVKTLLEWRYASRDDEK</sequence>
<evidence type="ECO:0000313" key="2">
    <source>
        <dbReference type="Proteomes" id="UP000321570"/>
    </source>
</evidence>
<name>A0A564YD44_HYMDI</name>
<dbReference type="EMBL" id="CABIJS010000128">
    <property type="protein sequence ID" value="VUZ44513.1"/>
    <property type="molecule type" value="Genomic_DNA"/>
</dbReference>
<gene>
    <name evidence="1" type="ORF">WMSIL1_LOCUS4711</name>
</gene>
<reference evidence="1 2" key="1">
    <citation type="submission" date="2019-07" db="EMBL/GenBank/DDBJ databases">
        <authorList>
            <person name="Jastrzebski P J."/>
            <person name="Paukszto L."/>
            <person name="Jastrzebski P J."/>
        </authorList>
    </citation>
    <scope>NUCLEOTIDE SEQUENCE [LARGE SCALE GENOMIC DNA]</scope>
    <source>
        <strain evidence="1 2">WMS-il1</strain>
    </source>
</reference>